<organism evidence="3 4">
    <name type="scientific">Luteitalea pratensis</name>
    <dbReference type="NCBI Taxonomy" id="1855912"/>
    <lineage>
        <taxon>Bacteria</taxon>
        <taxon>Pseudomonadati</taxon>
        <taxon>Acidobacteriota</taxon>
        <taxon>Vicinamibacteria</taxon>
        <taxon>Vicinamibacterales</taxon>
        <taxon>Vicinamibacteraceae</taxon>
        <taxon>Luteitalea</taxon>
    </lineage>
</organism>
<dbReference type="SMART" id="SM00858">
    <property type="entry name" value="SAF"/>
    <property type="match status" value="1"/>
</dbReference>
<feature type="compositionally biased region" description="Low complexity" evidence="1">
    <location>
        <begin position="246"/>
        <end position="255"/>
    </location>
</feature>
<dbReference type="InterPro" id="IPR013974">
    <property type="entry name" value="SAF"/>
</dbReference>
<dbReference type="NCBIfam" id="TIGR03177">
    <property type="entry name" value="pilus_cpaB"/>
    <property type="match status" value="1"/>
</dbReference>
<evidence type="ECO:0000256" key="1">
    <source>
        <dbReference type="SAM" id="MobiDB-lite"/>
    </source>
</evidence>
<dbReference type="STRING" id="1855912.LuPra_05538"/>
<dbReference type="OrthoDB" id="163768at2"/>
<dbReference type="AlphaFoldDB" id="A0A143PUC9"/>
<feature type="compositionally biased region" description="Pro residues" evidence="1">
    <location>
        <begin position="264"/>
        <end position="273"/>
    </location>
</feature>
<dbReference type="InterPro" id="IPR031571">
    <property type="entry name" value="RcpC_dom"/>
</dbReference>
<dbReference type="EMBL" id="CP015136">
    <property type="protein sequence ID" value="AMY12265.1"/>
    <property type="molecule type" value="Genomic_DNA"/>
</dbReference>
<keyword evidence="4" id="KW-1185">Reference proteome</keyword>
<reference evidence="3 4" key="1">
    <citation type="journal article" date="2016" name="Genome Announc.">
        <title>First Complete Genome Sequence of a Subdivision 6 Acidobacterium Strain.</title>
        <authorList>
            <person name="Huang S."/>
            <person name="Vieira S."/>
            <person name="Bunk B."/>
            <person name="Riedel T."/>
            <person name="Sproer C."/>
            <person name="Overmann J."/>
        </authorList>
    </citation>
    <scope>NUCLEOTIDE SEQUENCE [LARGE SCALE GENOMIC DNA]</scope>
    <source>
        <strain evidence="4">DSM 100886 HEG_-6_39</strain>
    </source>
</reference>
<sequence length="292" mass="30194" precursor="true">MNRGLRTAIVLAVALVAALGASFVAFMAMQRLSAQSSTPDTVPVVVAVRDVPMGTLLTTDHVKVMPWPTNSQVQGALGRVEDALDRGTILGLAVNEPVTEAKLAAKGIGSGLSPTITPGMRAISIKVNEVVGVAGFVVPGSRVDVLVTIETPGATTRSSMTRVVVSNVQVLTAGTRIDQDKAQAEGKPIAASVVTLLVLPEDAERIALAQVEGQVTLTLRNPTDTAPTPTPGARLASLLGTQTDNAPSAPTAPAPRVRPRRLVAPPPAAPPAPKAYTVETIRGAKRTEEIVK</sequence>
<evidence type="ECO:0000259" key="2">
    <source>
        <dbReference type="SMART" id="SM00858"/>
    </source>
</evidence>
<feature type="region of interest" description="Disordered" evidence="1">
    <location>
        <begin position="241"/>
        <end position="292"/>
    </location>
</feature>
<name>A0A143PUC9_LUTPR</name>
<dbReference type="Pfam" id="PF16976">
    <property type="entry name" value="RcpC"/>
    <property type="match status" value="1"/>
</dbReference>
<protein>
    <submittedName>
        <fullName evidence="3">Flp pilus assembly protein CpaB</fullName>
    </submittedName>
</protein>
<feature type="domain" description="SAF" evidence="2">
    <location>
        <begin position="42"/>
        <end position="104"/>
    </location>
</feature>
<proteinExistence type="predicted"/>
<evidence type="ECO:0000313" key="3">
    <source>
        <dbReference type="EMBL" id="AMY12265.1"/>
    </source>
</evidence>
<dbReference type="RefSeq" id="WP_157899761.1">
    <property type="nucleotide sequence ID" value="NZ_CP015136.1"/>
</dbReference>
<reference evidence="4" key="2">
    <citation type="submission" date="2016-04" db="EMBL/GenBank/DDBJ databases">
        <title>First Complete Genome Sequence of a Subdivision 6 Acidobacterium.</title>
        <authorList>
            <person name="Huang S."/>
            <person name="Vieira S."/>
            <person name="Bunk B."/>
            <person name="Riedel T."/>
            <person name="Sproeer C."/>
            <person name="Overmann J."/>
        </authorList>
    </citation>
    <scope>NUCLEOTIDE SEQUENCE [LARGE SCALE GENOMIC DNA]</scope>
    <source>
        <strain evidence="4">DSM 100886 HEG_-6_39</strain>
    </source>
</reference>
<gene>
    <name evidence="3" type="ORF">LuPra_05538</name>
</gene>
<accession>A0A143PUC9</accession>
<dbReference type="KEGG" id="abac:LuPra_05538"/>
<dbReference type="InterPro" id="IPR017592">
    <property type="entry name" value="Pilus_assmbl_Flp-typ_CpaB"/>
</dbReference>
<dbReference type="Proteomes" id="UP000076079">
    <property type="component" value="Chromosome"/>
</dbReference>
<evidence type="ECO:0000313" key="4">
    <source>
        <dbReference type="Proteomes" id="UP000076079"/>
    </source>
</evidence>